<protein>
    <submittedName>
        <fullName evidence="1">Uncharacterized protein</fullName>
    </submittedName>
</protein>
<dbReference type="PaxDb" id="593117-TGAM_1273"/>
<keyword evidence="2" id="KW-1185">Reference proteome</keyword>
<dbReference type="AlphaFoldDB" id="C5A6B3"/>
<dbReference type="Proteomes" id="UP000001488">
    <property type="component" value="Chromosome"/>
</dbReference>
<dbReference type="PATRIC" id="fig|593117.10.peg.1271"/>
<name>C5A6B3_THEGJ</name>
<evidence type="ECO:0000313" key="1">
    <source>
        <dbReference type="EMBL" id="ACS33775.1"/>
    </source>
</evidence>
<dbReference type="KEGG" id="tga:TGAM_1273"/>
<dbReference type="eggNOG" id="arCOG07088">
    <property type="taxonomic scope" value="Archaea"/>
</dbReference>
<proteinExistence type="predicted"/>
<dbReference type="HOGENOM" id="CLU_955179_0_0_2"/>
<sequence length="296" mass="32737">MTFLELLGFRGFGNFLSPAGDIPPMRRVPLMGIVIVLVIITIFVSTRNPSVQEPSVTAMRSFLESQYVPEAGLLRASVTTYPDNVTIWLANDNLLAVKALKLSGSPLWRNVSVALSLYNVSSNDRIDPLLGRPLSGFFCPMIVEVGEVRSVKFNTTFELKLEKGNASCPMQDWEEYADLLVYGALSELLRGNREGAEKLYLELMTLWDGNGFRDKAFNGVYQSYKCALFVYLNRALNEKTGRDIRIRCLKILSALQAPNGGITTGYVVKNGKTVPIGDQNTETTSMVIIALLSHSP</sequence>
<reference evidence="1 2" key="1">
    <citation type="journal article" date="2007" name="Genome Biol.">
        <title>Genome analysis and genome-wide proteomics of Thermococcus gammatolerans, the most radioresistant organism known amongst the Archaea.</title>
        <authorList>
            <person name="Zivanovic Y."/>
            <person name="Armengaud J."/>
            <person name="Lagorce A."/>
            <person name="Leplat C."/>
            <person name="Guerin P."/>
            <person name="Dutertre M."/>
            <person name="Anthouard V."/>
            <person name="Forterre P."/>
            <person name="Wincker P."/>
            <person name="Confalonieri F."/>
        </authorList>
    </citation>
    <scope>NUCLEOTIDE SEQUENCE [LARGE SCALE GENOMIC DNA]</scope>
    <source>
        <strain evidence="2">DSM 15229 / JCM 11827 / EJ3</strain>
    </source>
</reference>
<accession>C5A6B3</accession>
<evidence type="ECO:0000313" key="2">
    <source>
        <dbReference type="Proteomes" id="UP000001488"/>
    </source>
</evidence>
<gene>
    <name evidence="1" type="ordered locus">TGAM_1273</name>
</gene>
<organism evidence="1 2">
    <name type="scientific">Thermococcus gammatolerans (strain DSM 15229 / JCM 11827 / EJ3)</name>
    <dbReference type="NCBI Taxonomy" id="593117"/>
    <lineage>
        <taxon>Archaea</taxon>
        <taxon>Methanobacteriati</taxon>
        <taxon>Methanobacteriota</taxon>
        <taxon>Thermococci</taxon>
        <taxon>Thermococcales</taxon>
        <taxon>Thermococcaceae</taxon>
        <taxon>Thermococcus</taxon>
    </lineage>
</organism>
<dbReference type="EMBL" id="CP001398">
    <property type="protein sequence ID" value="ACS33775.1"/>
    <property type="molecule type" value="Genomic_DNA"/>
</dbReference>